<comment type="caution">
    <text evidence="2">The sequence shown here is derived from an EMBL/GenBank/DDBJ whole genome shotgun (WGS) entry which is preliminary data.</text>
</comment>
<dbReference type="NCBIfam" id="TIGR02327">
    <property type="entry name" value="int_mem_ywzB"/>
    <property type="match status" value="1"/>
</dbReference>
<accession>A0A0A3I015</accession>
<keyword evidence="1" id="KW-1133">Transmembrane helix</keyword>
<keyword evidence="1" id="KW-0812">Transmembrane</keyword>
<dbReference type="RefSeq" id="WP_036200113.1">
    <property type="nucleotide sequence ID" value="NZ_AVCY01000008.1"/>
</dbReference>
<proteinExistence type="predicted"/>
<gene>
    <name evidence="2" type="ORF">CD33_09085</name>
</gene>
<feature type="transmembrane region" description="Helical" evidence="1">
    <location>
        <begin position="12"/>
        <end position="32"/>
    </location>
</feature>
<dbReference type="InterPro" id="IPR009526">
    <property type="entry name" value="DUF1146"/>
</dbReference>
<dbReference type="AlphaFoldDB" id="A0A0A3I015"/>
<organism evidence="2 3">
    <name type="scientific">Ureibacillus sinduriensis BLB-1 = JCM 15800</name>
    <dbReference type="NCBI Taxonomy" id="1384057"/>
    <lineage>
        <taxon>Bacteria</taxon>
        <taxon>Bacillati</taxon>
        <taxon>Bacillota</taxon>
        <taxon>Bacilli</taxon>
        <taxon>Bacillales</taxon>
        <taxon>Caryophanaceae</taxon>
        <taxon>Ureibacillus</taxon>
    </lineage>
</organism>
<keyword evidence="1" id="KW-0472">Membrane</keyword>
<dbReference type="eggNOG" id="COG4836">
    <property type="taxonomic scope" value="Bacteria"/>
</dbReference>
<dbReference type="EMBL" id="JPVO01000048">
    <property type="protein sequence ID" value="KGR75983.1"/>
    <property type="molecule type" value="Genomic_DNA"/>
</dbReference>
<evidence type="ECO:0000256" key="1">
    <source>
        <dbReference type="SAM" id="Phobius"/>
    </source>
</evidence>
<reference evidence="2 3" key="1">
    <citation type="submission" date="2014-02" db="EMBL/GenBank/DDBJ databases">
        <title>Draft genome sequence of Lysinibacillus sinduriensis JCM 15800.</title>
        <authorList>
            <person name="Zhang F."/>
            <person name="Wang G."/>
            <person name="Zhang L."/>
        </authorList>
    </citation>
    <scope>NUCLEOTIDE SEQUENCE [LARGE SCALE GENOMIC DNA]</scope>
    <source>
        <strain evidence="2 3">JCM 15800</strain>
    </source>
</reference>
<dbReference type="Pfam" id="PF06612">
    <property type="entry name" value="DUF1146"/>
    <property type="match status" value="1"/>
</dbReference>
<dbReference type="OrthoDB" id="1651016at2"/>
<evidence type="ECO:0000313" key="2">
    <source>
        <dbReference type="EMBL" id="KGR75983.1"/>
    </source>
</evidence>
<keyword evidence="3" id="KW-1185">Reference proteome</keyword>
<evidence type="ECO:0000313" key="3">
    <source>
        <dbReference type="Proteomes" id="UP000030408"/>
    </source>
</evidence>
<name>A0A0A3I015_9BACL</name>
<protein>
    <submittedName>
        <fullName evidence="2">Membrane protein</fullName>
    </submittedName>
</protein>
<sequence length="80" mass="9293">MEVYQSLGFQAIMSLISHIFFIAITFYALQAFRLEQLFKKGKVFQIQLIYILLSIAIGSSVSNFLIDFTSWSRQLPYIFS</sequence>
<dbReference type="STRING" id="1384057.CD33_09085"/>
<feature type="transmembrane region" description="Helical" evidence="1">
    <location>
        <begin position="44"/>
        <end position="66"/>
    </location>
</feature>
<dbReference type="Proteomes" id="UP000030408">
    <property type="component" value="Unassembled WGS sequence"/>
</dbReference>